<evidence type="ECO:0000313" key="3">
    <source>
        <dbReference type="Proteomes" id="UP000002221"/>
    </source>
</evidence>
<reference evidence="2 3" key="1">
    <citation type="journal article" date="2009" name="Stand. Genomic Sci.">
        <title>Complete genome sequence of Rhodothermus marinus type strain (R-10).</title>
        <authorList>
            <person name="Nolan M."/>
            <person name="Tindall B.J."/>
            <person name="Pomrenke H."/>
            <person name="Lapidus A."/>
            <person name="Copeland A."/>
            <person name="Glavina Del Rio T."/>
            <person name="Lucas S."/>
            <person name="Chen F."/>
            <person name="Tice H."/>
            <person name="Cheng J.F."/>
            <person name="Saunders E."/>
            <person name="Han C."/>
            <person name="Bruce D."/>
            <person name="Goodwin L."/>
            <person name="Chain P."/>
            <person name="Pitluck S."/>
            <person name="Ovchinikova G."/>
            <person name="Pati A."/>
            <person name="Ivanova N."/>
            <person name="Mavromatis K."/>
            <person name="Chen A."/>
            <person name="Palaniappan K."/>
            <person name="Land M."/>
            <person name="Hauser L."/>
            <person name="Chang Y.J."/>
            <person name="Jeffries C.D."/>
            <person name="Brettin T."/>
            <person name="Goker M."/>
            <person name="Bristow J."/>
            <person name="Eisen J.A."/>
            <person name="Markowitz V."/>
            <person name="Hugenholtz P."/>
            <person name="Kyrpides N.C."/>
            <person name="Klenk H.P."/>
            <person name="Detter J.C."/>
        </authorList>
    </citation>
    <scope>NUCLEOTIDE SEQUENCE [LARGE SCALE GENOMIC DNA]</scope>
    <source>
        <strain evidence="3">ATCC 43812 / DSM 4252 / R-10</strain>
    </source>
</reference>
<dbReference type="InterPro" id="IPR024775">
    <property type="entry name" value="DinB-like"/>
</dbReference>
<keyword evidence="3" id="KW-1185">Reference proteome</keyword>
<dbReference type="KEGG" id="rmr:Rmar_2646"/>
<dbReference type="RefSeq" id="WP_012845128.1">
    <property type="nucleotide sequence ID" value="NC_013501.1"/>
</dbReference>
<dbReference type="AlphaFoldDB" id="D0MG29"/>
<evidence type="ECO:0000259" key="1">
    <source>
        <dbReference type="Pfam" id="PF12867"/>
    </source>
</evidence>
<dbReference type="OrthoDB" id="981199at2"/>
<dbReference type="HOGENOM" id="CLU_1546421_0_0_10"/>
<accession>D0MG29</accession>
<name>D0MG29_RHOM4</name>
<dbReference type="Gene3D" id="1.20.120.450">
    <property type="entry name" value="dinb family like domain"/>
    <property type="match status" value="1"/>
</dbReference>
<organism evidence="2 3">
    <name type="scientific">Rhodothermus marinus (strain ATCC 43812 / DSM 4252 / R-10)</name>
    <name type="common">Rhodothermus obamensis</name>
    <dbReference type="NCBI Taxonomy" id="518766"/>
    <lineage>
        <taxon>Bacteria</taxon>
        <taxon>Pseudomonadati</taxon>
        <taxon>Rhodothermota</taxon>
        <taxon>Rhodothermia</taxon>
        <taxon>Rhodothermales</taxon>
        <taxon>Rhodothermaceae</taxon>
        <taxon>Rhodothermus</taxon>
    </lineage>
</organism>
<dbReference type="InterPro" id="IPR034660">
    <property type="entry name" value="DinB/YfiT-like"/>
</dbReference>
<proteinExistence type="predicted"/>
<dbReference type="STRING" id="518766.Rmar_2646"/>
<evidence type="ECO:0000313" key="2">
    <source>
        <dbReference type="EMBL" id="ACY49518.1"/>
    </source>
</evidence>
<dbReference type="Pfam" id="PF12867">
    <property type="entry name" value="DinB_2"/>
    <property type="match status" value="1"/>
</dbReference>
<gene>
    <name evidence="2" type="ordered locus">Rmar_2646</name>
</gene>
<sequence length="173" mass="19228">MPTAPETELATLRTCYDTLATLLDREGARFFEKLPGSDWTPAQHAWHVAVANGMMFKGIRLLCEGRHPQARPEGAPNEIGRHVLATGRMPRGRARAPEAVRPPDTLDITALREALQRSHQGLEALAPLLSRLSAVVERAPHPFLGWLNATEWLQVARIHTMHHLHIIDELLGA</sequence>
<dbReference type="Proteomes" id="UP000002221">
    <property type="component" value="Chromosome"/>
</dbReference>
<dbReference type="eggNOG" id="ENOG50310KT">
    <property type="taxonomic scope" value="Bacteria"/>
</dbReference>
<dbReference type="EMBL" id="CP001807">
    <property type="protein sequence ID" value="ACY49518.1"/>
    <property type="molecule type" value="Genomic_DNA"/>
</dbReference>
<protein>
    <recommendedName>
        <fullName evidence="1">DinB-like domain-containing protein</fullName>
    </recommendedName>
</protein>
<dbReference type="SUPFAM" id="SSF109854">
    <property type="entry name" value="DinB/YfiT-like putative metalloenzymes"/>
    <property type="match status" value="1"/>
</dbReference>
<feature type="domain" description="DinB-like" evidence="1">
    <location>
        <begin position="26"/>
        <end position="167"/>
    </location>
</feature>